<dbReference type="GO" id="GO:0003677">
    <property type="term" value="F:DNA binding"/>
    <property type="evidence" value="ECO:0007669"/>
    <property type="project" value="UniProtKB-KW"/>
</dbReference>
<gene>
    <name evidence="6" type="ORF">FHU37_003753</name>
</gene>
<evidence type="ECO:0000313" key="6">
    <source>
        <dbReference type="EMBL" id="NYI06810.1"/>
    </source>
</evidence>
<evidence type="ECO:0000256" key="4">
    <source>
        <dbReference type="ARBA" id="ARBA00023163"/>
    </source>
</evidence>
<evidence type="ECO:0000259" key="5">
    <source>
        <dbReference type="PROSITE" id="PS50931"/>
    </source>
</evidence>
<dbReference type="InterPro" id="IPR005119">
    <property type="entry name" value="LysR_subst-bd"/>
</dbReference>
<proteinExistence type="inferred from homology"/>
<protein>
    <submittedName>
        <fullName evidence="6">DNA-binding transcriptional LysR family regulator</fullName>
    </submittedName>
</protein>
<keyword evidence="2" id="KW-0805">Transcription regulation</keyword>
<evidence type="ECO:0000313" key="7">
    <source>
        <dbReference type="Proteomes" id="UP000567795"/>
    </source>
</evidence>
<dbReference type="Proteomes" id="UP000567795">
    <property type="component" value="Unassembled WGS sequence"/>
</dbReference>
<dbReference type="FunFam" id="1.10.10.10:FF:000001">
    <property type="entry name" value="LysR family transcriptional regulator"/>
    <property type="match status" value="1"/>
</dbReference>
<dbReference type="SUPFAM" id="SSF46785">
    <property type="entry name" value="Winged helix' DNA-binding domain"/>
    <property type="match status" value="1"/>
</dbReference>
<keyword evidence="7" id="KW-1185">Reference proteome</keyword>
<dbReference type="Pfam" id="PF00126">
    <property type="entry name" value="HTH_1"/>
    <property type="match status" value="1"/>
</dbReference>
<feature type="domain" description="HTH lysR-type" evidence="5">
    <location>
        <begin position="1"/>
        <end position="58"/>
    </location>
</feature>
<dbReference type="Pfam" id="PF03466">
    <property type="entry name" value="LysR_substrate"/>
    <property type="match status" value="1"/>
</dbReference>
<organism evidence="6 7">
    <name type="scientific">Allostreptomyces psammosilenae</name>
    <dbReference type="NCBI Taxonomy" id="1892865"/>
    <lineage>
        <taxon>Bacteria</taxon>
        <taxon>Bacillati</taxon>
        <taxon>Actinomycetota</taxon>
        <taxon>Actinomycetes</taxon>
        <taxon>Kitasatosporales</taxon>
        <taxon>Streptomycetaceae</taxon>
        <taxon>Allostreptomyces</taxon>
    </lineage>
</organism>
<comment type="caution">
    <text evidence="6">The sequence shown here is derived from an EMBL/GenBank/DDBJ whole genome shotgun (WGS) entry which is preliminary data.</text>
</comment>
<dbReference type="GO" id="GO:0003700">
    <property type="term" value="F:DNA-binding transcription factor activity"/>
    <property type="evidence" value="ECO:0007669"/>
    <property type="project" value="InterPro"/>
</dbReference>
<dbReference type="PANTHER" id="PTHR30346:SF29">
    <property type="entry name" value="LYSR SUBSTRATE-BINDING"/>
    <property type="match status" value="1"/>
</dbReference>
<dbReference type="InterPro" id="IPR036390">
    <property type="entry name" value="WH_DNA-bd_sf"/>
</dbReference>
<evidence type="ECO:0000256" key="3">
    <source>
        <dbReference type="ARBA" id="ARBA00023125"/>
    </source>
</evidence>
<dbReference type="Gene3D" id="3.40.190.10">
    <property type="entry name" value="Periplasmic binding protein-like II"/>
    <property type="match status" value="2"/>
</dbReference>
<keyword evidence="3 6" id="KW-0238">DNA-binding</keyword>
<dbReference type="GO" id="GO:0032993">
    <property type="term" value="C:protein-DNA complex"/>
    <property type="evidence" value="ECO:0007669"/>
    <property type="project" value="TreeGrafter"/>
</dbReference>
<evidence type="ECO:0000256" key="2">
    <source>
        <dbReference type="ARBA" id="ARBA00023015"/>
    </source>
</evidence>
<comment type="similarity">
    <text evidence="1">Belongs to the LysR transcriptional regulatory family.</text>
</comment>
<dbReference type="AlphaFoldDB" id="A0A853A018"/>
<dbReference type="InterPro" id="IPR000847">
    <property type="entry name" value="LysR_HTH_N"/>
</dbReference>
<evidence type="ECO:0000256" key="1">
    <source>
        <dbReference type="ARBA" id="ARBA00009437"/>
    </source>
</evidence>
<dbReference type="PANTHER" id="PTHR30346">
    <property type="entry name" value="TRANSCRIPTIONAL DUAL REGULATOR HCAR-RELATED"/>
    <property type="match status" value="1"/>
</dbReference>
<dbReference type="InterPro" id="IPR036388">
    <property type="entry name" value="WH-like_DNA-bd_sf"/>
</dbReference>
<dbReference type="Gene3D" id="1.10.10.10">
    <property type="entry name" value="Winged helix-like DNA-binding domain superfamily/Winged helix DNA-binding domain"/>
    <property type="match status" value="1"/>
</dbReference>
<keyword evidence="4" id="KW-0804">Transcription</keyword>
<dbReference type="RefSeq" id="WP_179815335.1">
    <property type="nucleotide sequence ID" value="NZ_JACBZD010000001.1"/>
</dbReference>
<sequence>MSLRQMEYFLAIVEQGSFTRAAEELMVTQSALSHQVKALERELGGELLERLPRSVRLTPMGRAFLPHAETAVRGARQARRAARAVGDGASGELHLATLHATAHGTLPPVLRAWRRQRPGTRVVLHEYATVPELEEAMAQGVADLAVGPPPTGWGGPLVTLGVEEYVFLLPDDDPLLGGPAGPARGRISVAELADRSWIRCLMEPGLQGPGPAFLDRLCGEHGFAPRTAVLAHHTSTAIRLGVDGLGVVLCASSLVPPELVGRVIGADPPLRRALTAYTRVAASGVVAVFLDTLRAHTVLVPPRLEERLRVGE</sequence>
<dbReference type="EMBL" id="JACBZD010000001">
    <property type="protein sequence ID" value="NYI06810.1"/>
    <property type="molecule type" value="Genomic_DNA"/>
</dbReference>
<accession>A0A853A018</accession>
<name>A0A853A018_9ACTN</name>
<reference evidence="6 7" key="1">
    <citation type="submission" date="2020-07" db="EMBL/GenBank/DDBJ databases">
        <title>Sequencing the genomes of 1000 actinobacteria strains.</title>
        <authorList>
            <person name="Klenk H.-P."/>
        </authorList>
    </citation>
    <scope>NUCLEOTIDE SEQUENCE [LARGE SCALE GENOMIC DNA]</scope>
    <source>
        <strain evidence="6 7">DSM 42178</strain>
    </source>
</reference>
<dbReference type="SUPFAM" id="SSF53850">
    <property type="entry name" value="Periplasmic binding protein-like II"/>
    <property type="match status" value="1"/>
</dbReference>
<dbReference type="CDD" id="cd05466">
    <property type="entry name" value="PBP2_LTTR_substrate"/>
    <property type="match status" value="1"/>
</dbReference>
<dbReference type="PRINTS" id="PR00039">
    <property type="entry name" value="HTHLYSR"/>
</dbReference>
<dbReference type="PROSITE" id="PS50931">
    <property type="entry name" value="HTH_LYSR"/>
    <property type="match status" value="1"/>
</dbReference>